<dbReference type="Pfam" id="PF00149">
    <property type="entry name" value="Metallophos"/>
    <property type="match status" value="1"/>
</dbReference>
<name>A0ABT8TIK3_9GAMM</name>
<sequence>MTPAEPYDLDEDASRLDFIGDVHGCAQTLERLLEQMGYRHQQGVYAHAQRKAVFVGDILDRGPRIREALALVREMVERGSAYLILGNHEINALCYCTVHPSAPGNYLRPHTPRNTRIISETLEQFAHHNDEWRDHLQWLARRPLYLRARGANIVHACWDSTVIEARTSAVLDESEWLALADPSSMSAQHVKRLTSGIELPLPEGRFMLSAEGYKRRSFRAKFWEQAPQTLGDLAFQPDPLPAEIAALAIKPEIDRQLVVYDSRQPPLFLGHYWLSGVPQPVAPNIACLDYSAVKFGRLVAYRGDGAQRIHPDNYAWVYVDP</sequence>
<comment type="caution">
    <text evidence="2">The sequence shown here is derived from an EMBL/GenBank/DDBJ whole genome shotgun (WGS) entry which is preliminary data.</text>
</comment>
<dbReference type="Proteomes" id="UP001168380">
    <property type="component" value="Unassembled WGS sequence"/>
</dbReference>
<evidence type="ECO:0000259" key="1">
    <source>
        <dbReference type="Pfam" id="PF00149"/>
    </source>
</evidence>
<evidence type="ECO:0000313" key="3">
    <source>
        <dbReference type="Proteomes" id="UP001168380"/>
    </source>
</evidence>
<keyword evidence="3" id="KW-1185">Reference proteome</keyword>
<dbReference type="EMBL" id="JAULRT010000052">
    <property type="protein sequence ID" value="MDO3382511.1"/>
    <property type="molecule type" value="Genomic_DNA"/>
</dbReference>
<dbReference type="PANTHER" id="PTHR42850">
    <property type="entry name" value="METALLOPHOSPHOESTERASE"/>
    <property type="match status" value="1"/>
</dbReference>
<dbReference type="RefSeq" id="WP_302712807.1">
    <property type="nucleotide sequence ID" value="NZ_JAULRT010000052.1"/>
</dbReference>
<gene>
    <name evidence="2" type="ORF">QWI16_10030</name>
</gene>
<accession>A0ABT8TIK3</accession>
<dbReference type="PANTHER" id="PTHR42850:SF7">
    <property type="entry name" value="BIS(5'-NUCLEOSYL)-TETRAPHOSPHATASE PRPE [ASYMMETRICAL]"/>
    <property type="match status" value="1"/>
</dbReference>
<evidence type="ECO:0000313" key="2">
    <source>
        <dbReference type="EMBL" id="MDO3382511.1"/>
    </source>
</evidence>
<organism evidence="2 3">
    <name type="scientific">Gilvimarinus algae</name>
    <dbReference type="NCBI Taxonomy" id="3058037"/>
    <lineage>
        <taxon>Bacteria</taxon>
        <taxon>Pseudomonadati</taxon>
        <taxon>Pseudomonadota</taxon>
        <taxon>Gammaproteobacteria</taxon>
        <taxon>Cellvibrionales</taxon>
        <taxon>Cellvibrionaceae</taxon>
        <taxon>Gilvimarinus</taxon>
    </lineage>
</organism>
<dbReference type="Gene3D" id="3.60.21.10">
    <property type="match status" value="1"/>
</dbReference>
<dbReference type="SUPFAM" id="SSF56300">
    <property type="entry name" value="Metallo-dependent phosphatases"/>
    <property type="match status" value="1"/>
</dbReference>
<protein>
    <submittedName>
        <fullName evidence="2">Metallophosphoesterase</fullName>
    </submittedName>
</protein>
<dbReference type="InterPro" id="IPR004843">
    <property type="entry name" value="Calcineurin-like_PHP"/>
</dbReference>
<feature type="domain" description="Calcineurin-like phosphoesterase" evidence="1">
    <location>
        <begin position="15"/>
        <end position="103"/>
    </location>
</feature>
<reference evidence="2" key="1">
    <citation type="submission" date="2023-07" db="EMBL/GenBank/DDBJ databases">
        <title>Gilvimarinus algae sp. nov., isolated from the surface of Kelp.</title>
        <authorList>
            <person name="Sun Y.Y."/>
            <person name="Gong Y."/>
            <person name="Du Z.J."/>
        </authorList>
    </citation>
    <scope>NUCLEOTIDE SEQUENCE</scope>
    <source>
        <strain evidence="2">SDUM040014</strain>
    </source>
</reference>
<proteinExistence type="predicted"/>
<dbReference type="InterPro" id="IPR050126">
    <property type="entry name" value="Ap4A_hydrolase"/>
</dbReference>
<dbReference type="InterPro" id="IPR029052">
    <property type="entry name" value="Metallo-depent_PP-like"/>
</dbReference>